<gene>
    <name evidence="1" type="ORF">R0135_03215</name>
</gene>
<dbReference type="SUPFAM" id="SSF75169">
    <property type="entry name" value="DsrEFH-like"/>
    <property type="match status" value="1"/>
</dbReference>
<reference evidence="1 2" key="1">
    <citation type="submission" date="2023-10" db="EMBL/GenBank/DDBJ databases">
        <title>Two novel species belonging to the OM43/NOR5 clade.</title>
        <authorList>
            <person name="Park M."/>
        </authorList>
    </citation>
    <scope>NUCLEOTIDE SEQUENCE [LARGE SCALE GENOMIC DNA]</scope>
    <source>
        <strain evidence="1 2">IMCC43200</strain>
    </source>
</reference>
<proteinExistence type="predicted"/>
<dbReference type="Proteomes" id="UP001626537">
    <property type="component" value="Chromosome"/>
</dbReference>
<sequence>MSLASESTLHCLYASPNSGAALRLLAQIAPREPVLLLSKAVLLADASHPQVPRWITSGAVIYALDEDLQAYAVTNVHAAITRTSYADWVLLSERCPTQTLWR</sequence>
<dbReference type="InterPro" id="IPR027396">
    <property type="entry name" value="DsrEFH-like"/>
</dbReference>
<dbReference type="RefSeq" id="WP_407348822.1">
    <property type="nucleotide sequence ID" value="NZ_CP136864.1"/>
</dbReference>
<accession>A0ABZ0I6S7</accession>
<dbReference type="Pfam" id="PF04077">
    <property type="entry name" value="DsrH"/>
    <property type="match status" value="1"/>
</dbReference>
<dbReference type="Gene3D" id="3.40.1260.10">
    <property type="entry name" value="DsrEFH-like"/>
    <property type="match status" value="1"/>
</dbReference>
<evidence type="ECO:0000313" key="2">
    <source>
        <dbReference type="Proteomes" id="UP001626537"/>
    </source>
</evidence>
<keyword evidence="2" id="KW-1185">Reference proteome</keyword>
<name>A0ABZ0I6S7_9GAMM</name>
<evidence type="ECO:0000313" key="1">
    <source>
        <dbReference type="EMBL" id="WOJ94185.1"/>
    </source>
</evidence>
<dbReference type="InterPro" id="IPR007215">
    <property type="entry name" value="Sulphur_relay_TusB/DsrH"/>
</dbReference>
<protein>
    <submittedName>
        <fullName evidence="1">DsrH/TusB family sulfur metabolism protein</fullName>
    </submittedName>
</protein>
<dbReference type="EMBL" id="CP136864">
    <property type="protein sequence ID" value="WOJ94185.1"/>
    <property type="molecule type" value="Genomic_DNA"/>
</dbReference>
<organism evidence="1 2">
    <name type="scientific">Congregibacter variabilis</name>
    <dbReference type="NCBI Taxonomy" id="3081200"/>
    <lineage>
        <taxon>Bacteria</taxon>
        <taxon>Pseudomonadati</taxon>
        <taxon>Pseudomonadota</taxon>
        <taxon>Gammaproteobacteria</taxon>
        <taxon>Cellvibrionales</taxon>
        <taxon>Halieaceae</taxon>
        <taxon>Congregibacter</taxon>
    </lineage>
</organism>